<feature type="compositionally biased region" description="Basic residues" evidence="2">
    <location>
        <begin position="1"/>
        <end position="15"/>
    </location>
</feature>
<gene>
    <name evidence="4" type="ORF">H2200_002842</name>
</gene>
<dbReference type="EMBL" id="JAPDRK010000004">
    <property type="protein sequence ID" value="KAJ9612901.1"/>
    <property type="molecule type" value="Genomic_DNA"/>
</dbReference>
<feature type="transmembrane region" description="Helical" evidence="3">
    <location>
        <begin position="439"/>
        <end position="459"/>
    </location>
</feature>
<name>A0AA38XGY0_9EURO</name>
<dbReference type="Proteomes" id="UP001172673">
    <property type="component" value="Unassembled WGS sequence"/>
</dbReference>
<sequence length="568" mass="65370">MKKGRVKKPKKRRANSQRQEHNNVEHQSNVAHPRHSRPFVSKRIRDTIPDVENVEVENRPFVDSQRTETQLQDTEVKTFMCDGGSLAIWIAQAEDVTDFCDGVNLESFEVRERAKDDSNKIVAWLDERNIQGETRTRAKPLTAYGLYLELTKPTKDRGGFELSFHLAYFVWRTSETERNDHRRFPDGRPLRQSRDISFVRRNKKANAEFLYEGQVSCVIAGHDDSRWVAYCFSDTYFDLGADTAGEDILEEEEEVEHGDVDFHTDPLVGDADANRPESNPWIYFLKVFDARLAKTRGEWQLTARNMKKILRDYDWARCVSESTMRKNDTEAMENYQVLRQSSNYVTRVMDLATQLSESLYENVDAVEKLLTEDVPRLDVFSSLPQCHPLLDSIKMELRELQRLKNALDQVKKRWVELARMLELDLQNESTKVGYDNRGLSLVMMLYVSPIAMSASVFSMNSEVIAFLSPGPKSFLGLLLVFVGIALIHSLVTWPPKRVLTLARNIRPELQVGALRLNALKRRHTIMPDEEHGEGTVTDNSVVSPFVHHRLGCLVAKFKRYLSASKERS</sequence>
<keyword evidence="3" id="KW-0812">Transmembrane</keyword>
<keyword evidence="3" id="KW-1133">Transmembrane helix</keyword>
<dbReference type="AlphaFoldDB" id="A0AA38XGY0"/>
<feature type="coiled-coil region" evidence="1">
    <location>
        <begin position="390"/>
        <end position="420"/>
    </location>
</feature>
<accession>A0AA38XGY0</accession>
<evidence type="ECO:0000313" key="4">
    <source>
        <dbReference type="EMBL" id="KAJ9612901.1"/>
    </source>
</evidence>
<feature type="region of interest" description="Disordered" evidence="2">
    <location>
        <begin position="1"/>
        <end position="41"/>
    </location>
</feature>
<evidence type="ECO:0000256" key="1">
    <source>
        <dbReference type="SAM" id="Coils"/>
    </source>
</evidence>
<comment type="caution">
    <text evidence="4">The sequence shown here is derived from an EMBL/GenBank/DDBJ whole genome shotgun (WGS) entry which is preliminary data.</text>
</comment>
<keyword evidence="3" id="KW-0472">Membrane</keyword>
<organism evidence="4 5">
    <name type="scientific">Cladophialophora chaetospira</name>
    <dbReference type="NCBI Taxonomy" id="386627"/>
    <lineage>
        <taxon>Eukaryota</taxon>
        <taxon>Fungi</taxon>
        <taxon>Dikarya</taxon>
        <taxon>Ascomycota</taxon>
        <taxon>Pezizomycotina</taxon>
        <taxon>Eurotiomycetes</taxon>
        <taxon>Chaetothyriomycetidae</taxon>
        <taxon>Chaetothyriales</taxon>
        <taxon>Herpotrichiellaceae</taxon>
        <taxon>Cladophialophora</taxon>
    </lineage>
</organism>
<protein>
    <submittedName>
        <fullName evidence="4">Uncharacterized protein</fullName>
    </submittedName>
</protein>
<proteinExistence type="predicted"/>
<evidence type="ECO:0000256" key="3">
    <source>
        <dbReference type="SAM" id="Phobius"/>
    </source>
</evidence>
<keyword evidence="1" id="KW-0175">Coiled coil</keyword>
<reference evidence="4" key="1">
    <citation type="submission" date="2022-10" db="EMBL/GenBank/DDBJ databases">
        <title>Culturing micro-colonial fungi from biological soil crusts in the Mojave desert and describing Neophaeococcomyces mojavensis, and introducing the new genera and species Taxawa tesnikishii.</title>
        <authorList>
            <person name="Kurbessoian T."/>
            <person name="Stajich J.E."/>
        </authorList>
    </citation>
    <scope>NUCLEOTIDE SEQUENCE</scope>
    <source>
        <strain evidence="4">TK_41</strain>
    </source>
</reference>
<evidence type="ECO:0000256" key="2">
    <source>
        <dbReference type="SAM" id="MobiDB-lite"/>
    </source>
</evidence>
<keyword evidence="5" id="KW-1185">Reference proteome</keyword>
<evidence type="ECO:0000313" key="5">
    <source>
        <dbReference type="Proteomes" id="UP001172673"/>
    </source>
</evidence>
<feature type="compositionally biased region" description="Basic residues" evidence="2">
    <location>
        <begin position="32"/>
        <end position="41"/>
    </location>
</feature>
<feature type="transmembrane region" description="Helical" evidence="3">
    <location>
        <begin position="474"/>
        <end position="493"/>
    </location>
</feature>